<evidence type="ECO:0000259" key="2">
    <source>
        <dbReference type="PROSITE" id="PS52045"/>
    </source>
</evidence>
<organism evidence="3 4">
    <name type="scientific">Paractinoplanes rishiriensis</name>
    <dbReference type="NCBI Taxonomy" id="1050105"/>
    <lineage>
        <taxon>Bacteria</taxon>
        <taxon>Bacillati</taxon>
        <taxon>Actinomycetota</taxon>
        <taxon>Actinomycetes</taxon>
        <taxon>Micromonosporales</taxon>
        <taxon>Micromonosporaceae</taxon>
        <taxon>Paractinoplanes</taxon>
    </lineage>
</organism>
<keyword evidence="4" id="KW-1185">Reference proteome</keyword>
<dbReference type="InterPro" id="IPR004314">
    <property type="entry name" value="Neprosin"/>
</dbReference>
<dbReference type="InterPro" id="IPR006311">
    <property type="entry name" value="TAT_signal"/>
</dbReference>
<dbReference type="PROSITE" id="PS51318">
    <property type="entry name" value="TAT"/>
    <property type="match status" value="1"/>
</dbReference>
<reference evidence="3" key="1">
    <citation type="submission" date="2021-01" db="EMBL/GenBank/DDBJ databases">
        <title>Whole genome shotgun sequence of Actinoplanes rishiriensis NBRC 108556.</title>
        <authorList>
            <person name="Komaki H."/>
            <person name="Tamura T."/>
        </authorList>
    </citation>
    <scope>NUCLEOTIDE SEQUENCE</scope>
    <source>
        <strain evidence="3">NBRC 108556</strain>
    </source>
</reference>
<protein>
    <recommendedName>
        <fullName evidence="2">Neprosin PEP catalytic domain-containing protein</fullName>
    </recommendedName>
</protein>
<evidence type="ECO:0000313" key="4">
    <source>
        <dbReference type="Proteomes" id="UP000636960"/>
    </source>
</evidence>
<name>A0A919K2G9_9ACTN</name>
<sequence>MLKLRRGLLTAGLAVTVVGALGVAAMVDAEATPVTAATGSQAADSTPPALLPWGEKPSRIRTGKAGMSSEELRAAGLSAALDPRGATEPVGRYAPKGRPGVAAETAKSTTLAAATSYFYNFGRHVAVTDGYYANLSIAKPRLHAKDAHSLAELAVQSGDSKQIVEVGWTVDRAVNNGSEEPHLFVYHWVNGKTSCYNGCGWVQTHPTVKPGAKLATGAKRFGIQFVDDAWWISYDSEFIGYFPEKLWTEEGGVESFRQTGLVQLFGEVAGSANPCSQMGNGLPGKDPGAAVIGSISYLNGPVVALDLQSTSSHYTVNLRSARTFQYGGTPSYSADSGITC</sequence>
<dbReference type="PANTHER" id="PTHR31589">
    <property type="entry name" value="PROTEIN, PUTATIVE (DUF239)-RELATED-RELATED"/>
    <property type="match status" value="1"/>
</dbReference>
<dbReference type="AlphaFoldDB" id="A0A919K2G9"/>
<dbReference type="PANTHER" id="PTHR31589:SF110">
    <property type="entry name" value="PROTEIN, PUTATIVE (DUF239)-RELATED"/>
    <property type="match status" value="1"/>
</dbReference>
<accession>A0A919K2G9</accession>
<dbReference type="Proteomes" id="UP000636960">
    <property type="component" value="Unassembled WGS sequence"/>
</dbReference>
<dbReference type="PROSITE" id="PS52045">
    <property type="entry name" value="NEPROSIN_PEP_CD"/>
    <property type="match status" value="1"/>
</dbReference>
<dbReference type="InterPro" id="IPR053168">
    <property type="entry name" value="Glutamic_endopeptidase"/>
</dbReference>
<comment type="caution">
    <text evidence="3">The sequence shown here is derived from an EMBL/GenBank/DDBJ whole genome shotgun (WGS) entry which is preliminary data.</text>
</comment>
<proteinExistence type="predicted"/>
<feature type="region of interest" description="Disordered" evidence="1">
    <location>
        <begin position="36"/>
        <end position="59"/>
    </location>
</feature>
<evidence type="ECO:0000256" key="1">
    <source>
        <dbReference type="SAM" id="MobiDB-lite"/>
    </source>
</evidence>
<dbReference type="Pfam" id="PF03080">
    <property type="entry name" value="Neprosin"/>
    <property type="match status" value="1"/>
</dbReference>
<feature type="domain" description="Neprosin PEP catalytic" evidence="2">
    <location>
        <begin position="105"/>
        <end position="340"/>
    </location>
</feature>
<gene>
    <name evidence="3" type="ORF">Ari01nite_28760</name>
</gene>
<dbReference type="RefSeq" id="WP_239162743.1">
    <property type="nucleotide sequence ID" value="NZ_BOMV01000028.1"/>
</dbReference>
<evidence type="ECO:0000313" key="3">
    <source>
        <dbReference type="EMBL" id="GIE95411.1"/>
    </source>
</evidence>
<dbReference type="EMBL" id="BOMV01000028">
    <property type="protein sequence ID" value="GIE95411.1"/>
    <property type="molecule type" value="Genomic_DNA"/>
</dbReference>